<accession>A0A0F7S3K8</accession>
<protein>
    <submittedName>
        <fullName evidence="1">Uncharacterized protein</fullName>
    </submittedName>
</protein>
<dbReference type="Proteomes" id="UP000242770">
    <property type="component" value="Unassembled WGS sequence"/>
</dbReference>
<evidence type="ECO:0000313" key="2">
    <source>
        <dbReference type="Proteomes" id="UP000242770"/>
    </source>
</evidence>
<feature type="non-terminal residue" evidence="1">
    <location>
        <position position="1"/>
    </location>
</feature>
<dbReference type="AlphaFoldDB" id="A0A0F7S3K8"/>
<dbReference type="EMBL" id="CCFA01005217">
    <property type="protein sequence ID" value="CDS02268.1"/>
    <property type="molecule type" value="Genomic_DNA"/>
</dbReference>
<organism evidence="1 2">
    <name type="scientific">Sporisorium scitamineum</name>
    <dbReference type="NCBI Taxonomy" id="49012"/>
    <lineage>
        <taxon>Eukaryota</taxon>
        <taxon>Fungi</taxon>
        <taxon>Dikarya</taxon>
        <taxon>Basidiomycota</taxon>
        <taxon>Ustilaginomycotina</taxon>
        <taxon>Ustilaginomycetes</taxon>
        <taxon>Ustilaginales</taxon>
        <taxon>Ustilaginaceae</taxon>
        <taxon>Sporisorium</taxon>
    </lineage>
</organism>
<proteinExistence type="predicted"/>
<keyword evidence="2" id="KW-1185">Reference proteome</keyword>
<sequence length="95" mass="10963">RQETETPSQQRVPQPLRLGPQFGLRFKESVMINSDEMKPQKGWCACADDRLQTLDMSIMIEERAKRETHLAQFHVIDVDQRVTSGMDLAYSPRTS</sequence>
<gene>
    <name evidence="1" type="primary">SSCI85840.1</name>
</gene>
<name>A0A0F7S3K8_9BASI</name>
<reference evidence="2" key="1">
    <citation type="submission" date="2014-06" db="EMBL/GenBank/DDBJ databases">
        <authorList>
            <person name="Berkman P.J."/>
        </authorList>
    </citation>
    <scope>NUCLEOTIDE SEQUENCE [LARGE SCALE GENOMIC DNA]</scope>
</reference>
<evidence type="ECO:0000313" key="1">
    <source>
        <dbReference type="EMBL" id="CDS02268.1"/>
    </source>
</evidence>